<keyword evidence="3" id="KW-1185">Reference proteome</keyword>
<proteinExistence type="predicted"/>
<reference evidence="2" key="1">
    <citation type="journal article" date="2019" name="bioRxiv">
        <title>The Genome of the Zebra Mussel, Dreissena polymorpha: A Resource for Invasive Species Research.</title>
        <authorList>
            <person name="McCartney M.A."/>
            <person name="Auch B."/>
            <person name="Kono T."/>
            <person name="Mallez S."/>
            <person name="Zhang Y."/>
            <person name="Obille A."/>
            <person name="Becker A."/>
            <person name="Abrahante J.E."/>
            <person name="Garbe J."/>
            <person name="Badalamenti J.P."/>
            <person name="Herman A."/>
            <person name="Mangelson H."/>
            <person name="Liachko I."/>
            <person name="Sullivan S."/>
            <person name="Sone E.D."/>
            <person name="Koren S."/>
            <person name="Silverstein K.A.T."/>
            <person name="Beckman K.B."/>
            <person name="Gohl D.M."/>
        </authorList>
    </citation>
    <scope>NUCLEOTIDE SEQUENCE</scope>
    <source>
        <strain evidence="2">Duluth1</strain>
        <tissue evidence="2">Whole animal</tissue>
    </source>
</reference>
<evidence type="ECO:0000256" key="1">
    <source>
        <dbReference type="SAM" id="MobiDB-lite"/>
    </source>
</evidence>
<reference evidence="2" key="2">
    <citation type="submission" date="2020-11" db="EMBL/GenBank/DDBJ databases">
        <authorList>
            <person name="McCartney M.A."/>
            <person name="Auch B."/>
            <person name="Kono T."/>
            <person name="Mallez S."/>
            <person name="Becker A."/>
            <person name="Gohl D.M."/>
            <person name="Silverstein K.A.T."/>
            <person name="Koren S."/>
            <person name="Bechman K.B."/>
            <person name="Herman A."/>
            <person name="Abrahante J.E."/>
            <person name="Garbe J."/>
        </authorList>
    </citation>
    <scope>NUCLEOTIDE SEQUENCE</scope>
    <source>
        <strain evidence="2">Duluth1</strain>
        <tissue evidence="2">Whole animal</tissue>
    </source>
</reference>
<gene>
    <name evidence="2" type="ORF">DPMN_145161</name>
</gene>
<dbReference type="EMBL" id="JAIWYP010000007">
    <property type="protein sequence ID" value="KAH3791672.1"/>
    <property type="molecule type" value="Genomic_DNA"/>
</dbReference>
<sequence length="119" mass="13456">MVSESYNQYVMSKNVSRLLASTGSRGDATDVDNGKSSEMAESRTSHHCKSYLLSMVHKLRTNTEVQFGTAFTAFMEFYFKGSLFFMKIQSRQRVSSLINPVKAKSVILDKSSQDRECHP</sequence>
<feature type="compositionally biased region" description="Basic and acidic residues" evidence="1">
    <location>
        <begin position="32"/>
        <end position="42"/>
    </location>
</feature>
<organism evidence="2 3">
    <name type="scientific">Dreissena polymorpha</name>
    <name type="common">Zebra mussel</name>
    <name type="synonym">Mytilus polymorpha</name>
    <dbReference type="NCBI Taxonomy" id="45954"/>
    <lineage>
        <taxon>Eukaryota</taxon>
        <taxon>Metazoa</taxon>
        <taxon>Spiralia</taxon>
        <taxon>Lophotrochozoa</taxon>
        <taxon>Mollusca</taxon>
        <taxon>Bivalvia</taxon>
        <taxon>Autobranchia</taxon>
        <taxon>Heteroconchia</taxon>
        <taxon>Euheterodonta</taxon>
        <taxon>Imparidentia</taxon>
        <taxon>Neoheterodontei</taxon>
        <taxon>Myida</taxon>
        <taxon>Dreissenoidea</taxon>
        <taxon>Dreissenidae</taxon>
        <taxon>Dreissena</taxon>
    </lineage>
</organism>
<evidence type="ECO:0000313" key="3">
    <source>
        <dbReference type="Proteomes" id="UP000828390"/>
    </source>
</evidence>
<accession>A0A9D4F9C0</accession>
<protein>
    <submittedName>
        <fullName evidence="2">Uncharacterized protein</fullName>
    </submittedName>
</protein>
<comment type="caution">
    <text evidence="2">The sequence shown here is derived from an EMBL/GenBank/DDBJ whole genome shotgun (WGS) entry which is preliminary data.</text>
</comment>
<name>A0A9D4F9C0_DREPO</name>
<evidence type="ECO:0000313" key="2">
    <source>
        <dbReference type="EMBL" id="KAH3791672.1"/>
    </source>
</evidence>
<dbReference type="Proteomes" id="UP000828390">
    <property type="component" value="Unassembled WGS sequence"/>
</dbReference>
<dbReference type="AlphaFoldDB" id="A0A9D4F9C0"/>
<feature type="region of interest" description="Disordered" evidence="1">
    <location>
        <begin position="20"/>
        <end position="42"/>
    </location>
</feature>